<dbReference type="EMBL" id="DS480397">
    <property type="protein sequence ID" value="EDO17837.1"/>
    <property type="molecule type" value="Genomic_DNA"/>
</dbReference>
<dbReference type="GO" id="GO:0034599">
    <property type="term" value="P:cellular response to oxidative stress"/>
    <property type="evidence" value="ECO:0007669"/>
    <property type="project" value="EnsemblFungi"/>
</dbReference>
<keyword evidence="2" id="KW-0808">Transferase</keyword>
<dbReference type="Gene3D" id="3.40.1280.10">
    <property type="match status" value="1"/>
</dbReference>
<dbReference type="HOGENOM" id="CLU_005519_0_0_1"/>
<dbReference type="InterPro" id="IPR001537">
    <property type="entry name" value="SpoU_MeTrfase"/>
</dbReference>
<evidence type="ECO:0000256" key="1">
    <source>
        <dbReference type="ARBA" id="ARBA00022603"/>
    </source>
</evidence>
<keyword evidence="5" id="KW-1185">Reference proteome</keyword>
<dbReference type="GeneID" id="5546091"/>
<evidence type="ECO:0000313" key="5">
    <source>
        <dbReference type="Proteomes" id="UP000000267"/>
    </source>
</evidence>
<name>A7TIP5_VANPO</name>
<evidence type="ECO:0000259" key="3">
    <source>
        <dbReference type="Pfam" id="PF00588"/>
    </source>
</evidence>
<dbReference type="FunFam" id="3.40.1280.10:FF:000022">
    <property type="entry name" value="Trm3p"/>
    <property type="match status" value="1"/>
</dbReference>
<dbReference type="Pfam" id="PF00588">
    <property type="entry name" value="SpoU_methylase"/>
    <property type="match status" value="1"/>
</dbReference>
<keyword evidence="1" id="KW-0489">Methyltransferase</keyword>
<dbReference type="KEGG" id="vpo:Kpol_1043p27"/>
<reference evidence="4 5" key="1">
    <citation type="journal article" date="2007" name="Proc. Natl. Acad. Sci. U.S.A.">
        <title>Independent sorting-out of thousands of duplicated gene pairs in two yeast species descended from a whole-genome duplication.</title>
        <authorList>
            <person name="Scannell D.R."/>
            <person name="Frank A.C."/>
            <person name="Conant G.C."/>
            <person name="Byrne K.P."/>
            <person name="Woolfit M."/>
            <person name="Wolfe K.H."/>
        </authorList>
    </citation>
    <scope>NUCLEOTIDE SEQUENCE [LARGE SCALE GENOMIC DNA]</scope>
    <source>
        <strain evidence="5">ATCC 22028 / DSM 70294 / BCRC 21397 / CBS 2163 / NBRC 10782 / NRRL Y-8283 / UCD 57-17</strain>
    </source>
</reference>
<dbReference type="OMA" id="VTADRWM"/>
<dbReference type="PhylomeDB" id="A7TIP5"/>
<feature type="domain" description="tRNA/rRNA methyltransferase SpoU type" evidence="3">
    <location>
        <begin position="1280"/>
        <end position="1423"/>
    </location>
</feature>
<proteinExistence type="predicted"/>
<gene>
    <name evidence="4" type="ORF">Kpol_1043p27</name>
</gene>
<dbReference type="RefSeq" id="XP_001645695.1">
    <property type="nucleotide sequence ID" value="XM_001645645.1"/>
</dbReference>
<dbReference type="FunCoup" id="A7TIP5">
    <property type="interactions" value="189"/>
</dbReference>
<protein>
    <recommendedName>
        <fullName evidence="3">tRNA/rRNA methyltransferase SpoU type domain-containing protein</fullName>
    </recommendedName>
</protein>
<dbReference type="CDD" id="cd18091">
    <property type="entry name" value="SpoU-like_TRM3-like"/>
    <property type="match status" value="1"/>
</dbReference>
<dbReference type="Proteomes" id="UP000000267">
    <property type="component" value="Unassembled WGS sequence"/>
</dbReference>
<evidence type="ECO:0000313" key="4">
    <source>
        <dbReference type="EMBL" id="EDO17837.1"/>
    </source>
</evidence>
<dbReference type="SUPFAM" id="SSF75217">
    <property type="entry name" value="alpha/beta knot"/>
    <property type="match status" value="1"/>
</dbReference>
<dbReference type="InterPro" id="IPR044748">
    <property type="entry name" value="Trm3/TARBP1_C"/>
</dbReference>
<dbReference type="InterPro" id="IPR029026">
    <property type="entry name" value="tRNA_m1G_MTases_N"/>
</dbReference>
<evidence type="ECO:0000256" key="2">
    <source>
        <dbReference type="ARBA" id="ARBA00022679"/>
    </source>
</evidence>
<sequence length="1430" mass="164388">MSSVGEIIEKYLSIKQQLKVIDESLKNGQLEVVLEILTVSDIDISNQGSLVGKLFGIVEKSIREKLLDVEIDDFNVNEHTSVVDEQEIRILAQLIAKLDPLWKLFEKFSSDIISNYIIENSKKLFDHEYYSKQVVTGLITDREHDNGLNCPSIVLLLKLIEIVYVFREEEEGTFKSQHLNPLLIALLNSNIEIVSINASKLMRWATESIAISCNNEPAFDSFTWNTVRLLFNDRTNHDWKERNGLTFSLRYLSNNKIQQSTSFISYIKTDLYWRNLQNALNSDIHEYRKLGLSVLKLSIQLLNKGFEEFSVTSFTWIPKESNKIISMWQKFTTLYEIIALDTALNQFEAASSDVLEIFEDIIIYPGWSMILISTGLKATMESVRKYTMSLVFKIQNKLVFSSNIEILKETILPSIMQAHYYNTEGESCEHGDKVVNFINGLVTDNNDNRSTIIDTLLDILIEQRTSFDASRIYVSYGILTALKGKLSRILNSSDLSKIRKLFEFESEEEIAEITIQTIFLKFLLHTNNEISIIDWISTIVANVNCNNGSYYYISILLEDFKDYAITYFEQATAADQLFPLINENPVFDLFANILFNIPVPAKMDFITELSKAGEASDYFNEYASDILLRLATNKATEKEYENSYLLCQYKGFNSSIWNILDLSSLYDEIKEQFTVEKFKFFVTAYGQLVQNSIETTSCPSSEVFELYNTIKEHLNLYGQDQFKLKDETYSFYFSWLLHYFKTYALSFEENNNELKLLVTVMANNFNVDNGNYMANLKIVEVSKYLLENYAYVQDGKLVDNGAFLIDLFRLNESIWENIVSERLVLKQRELHLLLIETLYHPIMLLNASIVDKEMQTSIESIGLEIVKQGYSRRGFLPLITFNISQFLLKYNKMLTGLNSSFWWLTKPMLSSFTQQQMNFNVFKLKTTIAKLYDEHLAGYQSKGKNLYDQVYGKPELSARVYLVDGFLSMPPSIKEEFIEKVATETNLLVPIKRTDGSEALERLFQWELMVACMSSISKEKLISLSNTFVLDSIVDESSPLVRIYKEWFIAYELVTNYSNTSSSTTEDYLFDHMINHSKPILVVSVERIIYITLKALLDQNESKFDRLLNRFISTLLPNASSNKPLVRHFSNSLMLSFWPAFESLISDVTLRAVLEGLYKNSKRTELTGQYRSGDANVWELKKDLTLTNVFGVLLRKITDHEPPYIPEELFSKYLNNKTAISIGKDEKCKWLKKRENLTQTKTPEEIESKTTQLQTKSGAWETVLDIDSEKSDRSVTRSDLIVVSSLVDKPPNLGGICRLCDVLGVGLLTVQDIRVKNHPQFKNVAVTADRWMPMEEVPIDGIIEFMRAKKKEGYTLIGLEQTDKSIQLNNKYTFPKKSLILLGTEAHGIPGHLLSELDLCLEIEQHGVIRSMNIQTATAVIVYSYTVQHM</sequence>
<accession>A7TIP5</accession>
<dbReference type="STRING" id="436907.A7TIP5"/>
<dbReference type="PANTHER" id="PTHR12029:SF11">
    <property type="entry name" value="METHYLTRANSFERASE TARBP1-RELATED"/>
    <property type="match status" value="1"/>
</dbReference>
<dbReference type="GO" id="GO:0016423">
    <property type="term" value="F:tRNA (guanine) methyltransferase activity"/>
    <property type="evidence" value="ECO:0007669"/>
    <property type="project" value="EnsemblFungi"/>
</dbReference>
<dbReference type="InterPro" id="IPR029028">
    <property type="entry name" value="Alpha/beta_knot_MTases"/>
</dbReference>
<dbReference type="GO" id="GO:0003723">
    <property type="term" value="F:RNA binding"/>
    <property type="evidence" value="ECO:0007669"/>
    <property type="project" value="InterPro"/>
</dbReference>
<dbReference type="InterPro" id="IPR045330">
    <property type="entry name" value="TRM3/TARBP1"/>
</dbReference>
<organism evidence="5">
    <name type="scientific">Vanderwaltozyma polyspora (strain ATCC 22028 / DSM 70294 / BCRC 21397 / CBS 2163 / NBRC 10782 / NRRL Y-8283 / UCD 57-17)</name>
    <name type="common">Kluyveromyces polysporus</name>
    <dbReference type="NCBI Taxonomy" id="436907"/>
    <lineage>
        <taxon>Eukaryota</taxon>
        <taxon>Fungi</taxon>
        <taxon>Dikarya</taxon>
        <taxon>Ascomycota</taxon>
        <taxon>Saccharomycotina</taxon>
        <taxon>Saccharomycetes</taxon>
        <taxon>Saccharomycetales</taxon>
        <taxon>Saccharomycetaceae</taxon>
        <taxon>Vanderwaltozyma</taxon>
    </lineage>
</organism>
<dbReference type="GO" id="GO:0002128">
    <property type="term" value="P:tRNA nucleoside ribose methylation"/>
    <property type="evidence" value="ECO:0007669"/>
    <property type="project" value="EnsemblFungi"/>
</dbReference>
<dbReference type="OrthoDB" id="241340at2759"/>
<dbReference type="PANTHER" id="PTHR12029">
    <property type="entry name" value="RNA METHYLTRANSFERASE"/>
    <property type="match status" value="1"/>
</dbReference>
<dbReference type="eggNOG" id="KOG0839">
    <property type="taxonomic scope" value="Eukaryota"/>
</dbReference>
<dbReference type="InParanoid" id="A7TIP5"/>